<accession>A0A2H0DV08</accession>
<sequence length="92" mass="10680">MTIKLSKEFIIEALVELCSTLVDSKITVRHESGYDKFYHKSTLLFKAWIYDQSGQLDASITRVHIQTTLLHRLINNFEINFGKCVTFTLNEL</sequence>
<evidence type="ECO:0000313" key="2">
    <source>
        <dbReference type="Proteomes" id="UP000231136"/>
    </source>
</evidence>
<name>A0A2H0DV08_9BACT</name>
<organism evidence="1 2">
    <name type="scientific">Candidatus Collierbacteria bacterium CG22_combo_CG10-13_8_21_14_all_43_12</name>
    <dbReference type="NCBI Taxonomy" id="1974537"/>
    <lineage>
        <taxon>Bacteria</taxon>
        <taxon>Candidatus Collieribacteriota</taxon>
    </lineage>
</organism>
<dbReference type="Proteomes" id="UP000231136">
    <property type="component" value="Unassembled WGS sequence"/>
</dbReference>
<comment type="caution">
    <text evidence="1">The sequence shown here is derived from an EMBL/GenBank/DDBJ whole genome shotgun (WGS) entry which is preliminary data.</text>
</comment>
<proteinExistence type="predicted"/>
<evidence type="ECO:0000313" key="1">
    <source>
        <dbReference type="EMBL" id="PIP85891.1"/>
    </source>
</evidence>
<reference evidence="1 2" key="1">
    <citation type="submission" date="2017-09" db="EMBL/GenBank/DDBJ databases">
        <title>Depth-based differentiation of microbial function through sediment-hosted aquifers and enrichment of novel symbionts in the deep terrestrial subsurface.</title>
        <authorList>
            <person name="Probst A.J."/>
            <person name="Ladd B."/>
            <person name="Jarett J.K."/>
            <person name="Geller-Mcgrath D.E."/>
            <person name="Sieber C.M."/>
            <person name="Emerson J.B."/>
            <person name="Anantharaman K."/>
            <person name="Thomas B.C."/>
            <person name="Malmstrom R."/>
            <person name="Stieglmeier M."/>
            <person name="Klingl A."/>
            <person name="Woyke T."/>
            <person name="Ryan C.M."/>
            <person name="Banfield J.F."/>
        </authorList>
    </citation>
    <scope>NUCLEOTIDE SEQUENCE [LARGE SCALE GENOMIC DNA]</scope>
    <source>
        <strain evidence="1">CG22_combo_CG10-13_8_21_14_all_43_12</strain>
    </source>
</reference>
<protein>
    <submittedName>
        <fullName evidence="1">Uncharacterized protein</fullName>
    </submittedName>
</protein>
<gene>
    <name evidence="1" type="ORF">COW83_01760</name>
</gene>
<dbReference type="EMBL" id="PCTR01000058">
    <property type="protein sequence ID" value="PIP85891.1"/>
    <property type="molecule type" value="Genomic_DNA"/>
</dbReference>
<dbReference type="AlphaFoldDB" id="A0A2H0DV08"/>